<feature type="region of interest" description="Disordered" evidence="3">
    <location>
        <begin position="1"/>
        <end position="21"/>
    </location>
</feature>
<dbReference type="InterPro" id="IPR015424">
    <property type="entry name" value="PyrdxlP-dep_Trfase"/>
</dbReference>
<keyword evidence="2" id="KW-0663">Pyridoxal phosphate</keyword>
<dbReference type="EMBL" id="UINC01134632">
    <property type="protein sequence ID" value="SVD18287.1"/>
    <property type="molecule type" value="Genomic_DNA"/>
</dbReference>
<dbReference type="CDD" id="cd00609">
    <property type="entry name" value="AAT_like"/>
    <property type="match status" value="1"/>
</dbReference>
<dbReference type="Gene3D" id="3.40.640.10">
    <property type="entry name" value="Type I PLP-dependent aspartate aminotransferase-like (Major domain)"/>
    <property type="match status" value="1"/>
</dbReference>
<gene>
    <name evidence="5" type="ORF">METZ01_LOCUS371141</name>
</gene>
<dbReference type="InterPro" id="IPR015421">
    <property type="entry name" value="PyrdxlP-dep_Trfase_major"/>
</dbReference>
<dbReference type="InterPro" id="IPR004839">
    <property type="entry name" value="Aminotransferase_I/II_large"/>
</dbReference>
<reference evidence="5" key="1">
    <citation type="submission" date="2018-05" db="EMBL/GenBank/DDBJ databases">
        <authorList>
            <person name="Lanie J.A."/>
            <person name="Ng W.-L."/>
            <person name="Kazmierczak K.M."/>
            <person name="Andrzejewski T.M."/>
            <person name="Davidsen T.M."/>
            <person name="Wayne K.J."/>
            <person name="Tettelin H."/>
            <person name="Glass J.I."/>
            <person name="Rusch D."/>
            <person name="Podicherti R."/>
            <person name="Tsui H.-C.T."/>
            <person name="Winkler M.E."/>
        </authorList>
    </citation>
    <scope>NUCLEOTIDE SEQUENCE</scope>
</reference>
<comment type="cofactor">
    <cofactor evidence="1">
        <name>pyridoxal 5'-phosphate</name>
        <dbReference type="ChEBI" id="CHEBI:597326"/>
    </cofactor>
</comment>
<evidence type="ECO:0000259" key="4">
    <source>
        <dbReference type="Pfam" id="PF00155"/>
    </source>
</evidence>
<feature type="non-terminal residue" evidence="5">
    <location>
        <position position="267"/>
    </location>
</feature>
<dbReference type="InterPro" id="IPR015422">
    <property type="entry name" value="PyrdxlP-dep_Trfase_small"/>
</dbReference>
<name>A0A382T9Y1_9ZZZZ</name>
<evidence type="ECO:0000313" key="5">
    <source>
        <dbReference type="EMBL" id="SVD18287.1"/>
    </source>
</evidence>
<evidence type="ECO:0000256" key="2">
    <source>
        <dbReference type="ARBA" id="ARBA00022898"/>
    </source>
</evidence>
<protein>
    <recommendedName>
        <fullName evidence="4">Aminotransferase class I/classII large domain-containing protein</fullName>
    </recommendedName>
</protein>
<dbReference type="AlphaFoldDB" id="A0A382T9Y1"/>
<evidence type="ECO:0000256" key="1">
    <source>
        <dbReference type="ARBA" id="ARBA00001933"/>
    </source>
</evidence>
<dbReference type="Gene3D" id="3.90.1150.10">
    <property type="entry name" value="Aspartate Aminotransferase, domain 1"/>
    <property type="match status" value="1"/>
</dbReference>
<dbReference type="PROSITE" id="PS00105">
    <property type="entry name" value="AA_TRANSFER_CLASS_1"/>
    <property type="match status" value="1"/>
</dbReference>
<dbReference type="PANTHER" id="PTHR42885">
    <property type="entry name" value="HISTIDINOL-PHOSPHATE AMINOTRANSFERASE-RELATED"/>
    <property type="match status" value="1"/>
</dbReference>
<accession>A0A382T9Y1</accession>
<sequence>MTIQGPSGNKTEIPTGRPVHGGIKPSQLRALGLRPEDVLDFSASVSPIGTPDGVWDAMRQVDLGAYPDPACLELREALSAHLPPVQGKPVPIECIMVGNGSTEIIHLLARAYLTTTDSDKQPSVLQLTPTYGEYAGACRQAGATVWSLEAPAGLMFSWDISEVVRRIAQERPRLVFVCNPNNPTGVYLSREDIEPMAESAAACGALLVIDEAYLSFVADPWDAMSLPSIDNVVLLRSMTKDYALTGLRLGYAIASEEVIANLEAFQP</sequence>
<feature type="compositionally biased region" description="Polar residues" evidence="3">
    <location>
        <begin position="1"/>
        <end position="12"/>
    </location>
</feature>
<dbReference type="PANTHER" id="PTHR42885:SF1">
    <property type="entry name" value="THREONINE-PHOSPHATE DECARBOXYLASE"/>
    <property type="match status" value="1"/>
</dbReference>
<feature type="domain" description="Aminotransferase class I/classII large" evidence="4">
    <location>
        <begin position="37"/>
        <end position="265"/>
    </location>
</feature>
<dbReference type="GO" id="GO:0030170">
    <property type="term" value="F:pyridoxal phosphate binding"/>
    <property type="evidence" value="ECO:0007669"/>
    <property type="project" value="InterPro"/>
</dbReference>
<dbReference type="GO" id="GO:0003824">
    <property type="term" value="F:catalytic activity"/>
    <property type="evidence" value="ECO:0007669"/>
    <property type="project" value="InterPro"/>
</dbReference>
<organism evidence="5">
    <name type="scientific">marine metagenome</name>
    <dbReference type="NCBI Taxonomy" id="408172"/>
    <lineage>
        <taxon>unclassified sequences</taxon>
        <taxon>metagenomes</taxon>
        <taxon>ecological metagenomes</taxon>
    </lineage>
</organism>
<proteinExistence type="predicted"/>
<dbReference type="SUPFAM" id="SSF53383">
    <property type="entry name" value="PLP-dependent transferases"/>
    <property type="match status" value="1"/>
</dbReference>
<dbReference type="InterPro" id="IPR004838">
    <property type="entry name" value="NHTrfase_class1_PyrdxlP-BS"/>
</dbReference>
<evidence type="ECO:0000256" key="3">
    <source>
        <dbReference type="SAM" id="MobiDB-lite"/>
    </source>
</evidence>
<dbReference type="Pfam" id="PF00155">
    <property type="entry name" value="Aminotran_1_2"/>
    <property type="match status" value="1"/>
</dbReference>